<organism evidence="2 3">
    <name type="scientific">Actinomadura rubrobrunea</name>
    <dbReference type="NCBI Taxonomy" id="115335"/>
    <lineage>
        <taxon>Bacteria</taxon>
        <taxon>Bacillati</taxon>
        <taxon>Actinomycetota</taxon>
        <taxon>Actinomycetes</taxon>
        <taxon>Streptosporangiales</taxon>
        <taxon>Thermomonosporaceae</taxon>
        <taxon>Actinomadura</taxon>
    </lineage>
</organism>
<dbReference type="RefSeq" id="WP_157406752.1">
    <property type="nucleotide sequence ID" value="NZ_BSRZ01000002.1"/>
</dbReference>
<feature type="region of interest" description="Disordered" evidence="1">
    <location>
        <begin position="31"/>
        <end position="55"/>
    </location>
</feature>
<sequence>MTAAGGARGRRADAAALGAAALLTLRAVPATAASQRRSTGTTPSSIRVIDFRLPS</sequence>
<proteinExistence type="predicted"/>
<reference evidence="2" key="1">
    <citation type="submission" date="2023-02" db="EMBL/GenBank/DDBJ databases">
        <title>Actinomadura rubrobrunea NBRC 14622.</title>
        <authorList>
            <person name="Ichikawa N."/>
            <person name="Sato H."/>
            <person name="Tonouchi N."/>
        </authorList>
    </citation>
    <scope>NUCLEOTIDE SEQUENCE</scope>
    <source>
        <strain evidence="2">NBRC 14622</strain>
    </source>
</reference>
<feature type="compositionally biased region" description="Polar residues" evidence="1">
    <location>
        <begin position="32"/>
        <end position="45"/>
    </location>
</feature>
<evidence type="ECO:0000313" key="3">
    <source>
        <dbReference type="Proteomes" id="UP001165124"/>
    </source>
</evidence>
<dbReference type="Proteomes" id="UP001165124">
    <property type="component" value="Unassembled WGS sequence"/>
</dbReference>
<evidence type="ECO:0000313" key="2">
    <source>
        <dbReference type="EMBL" id="GLW63358.1"/>
    </source>
</evidence>
<gene>
    <name evidence="2" type="ORF">Arub01_16020</name>
</gene>
<keyword evidence="3" id="KW-1185">Reference proteome</keyword>
<comment type="caution">
    <text evidence="2">The sequence shown here is derived from an EMBL/GenBank/DDBJ whole genome shotgun (WGS) entry which is preliminary data.</text>
</comment>
<dbReference type="AlphaFoldDB" id="A0A9W6PUQ0"/>
<dbReference type="EMBL" id="BSRZ01000002">
    <property type="protein sequence ID" value="GLW63358.1"/>
    <property type="molecule type" value="Genomic_DNA"/>
</dbReference>
<protein>
    <submittedName>
        <fullName evidence="2">Uncharacterized protein</fullName>
    </submittedName>
</protein>
<name>A0A9W6PUQ0_9ACTN</name>
<evidence type="ECO:0000256" key="1">
    <source>
        <dbReference type="SAM" id="MobiDB-lite"/>
    </source>
</evidence>
<accession>A0A9W6PUQ0</accession>